<keyword evidence="8 18" id="KW-0812">Transmembrane</keyword>
<dbReference type="PRINTS" id="PR00344">
    <property type="entry name" value="BCTRLSENSOR"/>
</dbReference>
<dbReference type="SUPFAM" id="SSF47384">
    <property type="entry name" value="Homodimeric domain of signal transducing histidine kinase"/>
    <property type="match status" value="1"/>
</dbReference>
<dbReference type="SMART" id="SM00448">
    <property type="entry name" value="REC"/>
    <property type="match status" value="1"/>
</dbReference>
<evidence type="ECO:0000259" key="22">
    <source>
        <dbReference type="PROSITE" id="PS50894"/>
    </source>
</evidence>
<feature type="transmembrane region" description="Helical" evidence="18">
    <location>
        <begin position="12"/>
        <end position="32"/>
    </location>
</feature>
<accession>A0A5S3V2X2</accession>
<reference evidence="24" key="2">
    <citation type="submission" date="2019-06" db="EMBL/GenBank/DDBJ databases">
        <title>Co-occurence of chitin degradation, pigmentation and bioactivity in marine Pseudoalteromonas.</title>
        <authorList>
            <person name="Sonnenschein E.C."/>
            <person name="Bech P.K."/>
        </authorList>
    </citation>
    <scope>NUCLEOTIDE SEQUENCE [LARGE SCALE GENOMIC DNA]</scope>
    <source>
        <strain evidence="24">S3790</strain>
    </source>
</reference>
<dbReference type="SUPFAM" id="SSF55785">
    <property type="entry name" value="PYP-like sensor domain (PAS domain)"/>
    <property type="match status" value="1"/>
</dbReference>
<dbReference type="Proteomes" id="UP000307217">
    <property type="component" value="Unassembled WGS sequence"/>
</dbReference>
<evidence type="ECO:0000256" key="12">
    <source>
        <dbReference type="ARBA" id="ARBA00022989"/>
    </source>
</evidence>
<dbReference type="InterPro" id="IPR029151">
    <property type="entry name" value="Sensor-like_sf"/>
</dbReference>
<dbReference type="InterPro" id="IPR001789">
    <property type="entry name" value="Sig_transdc_resp-reg_receiver"/>
</dbReference>
<dbReference type="PROSITE" id="PS50894">
    <property type="entry name" value="HPT"/>
    <property type="match status" value="1"/>
</dbReference>
<evidence type="ECO:0000259" key="19">
    <source>
        <dbReference type="PROSITE" id="PS50109"/>
    </source>
</evidence>
<dbReference type="InterPro" id="IPR000014">
    <property type="entry name" value="PAS"/>
</dbReference>
<dbReference type="Gene3D" id="3.40.50.2300">
    <property type="match status" value="1"/>
</dbReference>
<evidence type="ECO:0000313" key="24">
    <source>
        <dbReference type="Proteomes" id="UP000307217"/>
    </source>
</evidence>
<dbReference type="Pfam" id="PF01627">
    <property type="entry name" value="Hpt"/>
    <property type="match status" value="1"/>
</dbReference>
<feature type="modified residue" description="4-aspartylphosphate" evidence="16">
    <location>
        <position position="931"/>
    </location>
</feature>
<keyword evidence="9" id="KW-0547">Nucleotide-binding</keyword>
<dbReference type="InterPro" id="IPR036641">
    <property type="entry name" value="HPT_dom_sf"/>
</dbReference>
<evidence type="ECO:0000256" key="3">
    <source>
        <dbReference type="ARBA" id="ARBA00012438"/>
    </source>
</evidence>
<feature type="coiled-coil region" evidence="17">
    <location>
        <begin position="487"/>
        <end position="514"/>
    </location>
</feature>
<protein>
    <recommendedName>
        <fullName evidence="3">histidine kinase</fullName>
        <ecNumber evidence="3">2.7.13.3</ecNumber>
    </recommendedName>
</protein>
<dbReference type="SMART" id="SM00387">
    <property type="entry name" value="HATPase_c"/>
    <property type="match status" value="1"/>
</dbReference>
<dbReference type="SUPFAM" id="SSF52172">
    <property type="entry name" value="CheY-like"/>
    <property type="match status" value="1"/>
</dbReference>
<dbReference type="InterPro" id="IPR005467">
    <property type="entry name" value="His_kinase_dom"/>
</dbReference>
<dbReference type="SMART" id="SM00388">
    <property type="entry name" value="HisKA"/>
    <property type="match status" value="1"/>
</dbReference>
<evidence type="ECO:0000256" key="4">
    <source>
        <dbReference type="ARBA" id="ARBA00022475"/>
    </source>
</evidence>
<dbReference type="Pfam" id="PF02518">
    <property type="entry name" value="HATPase_c"/>
    <property type="match status" value="1"/>
</dbReference>
<keyword evidence="10" id="KW-0418">Kinase</keyword>
<dbReference type="InterPro" id="IPR004358">
    <property type="entry name" value="Sig_transdc_His_kin-like_C"/>
</dbReference>
<evidence type="ECO:0000256" key="2">
    <source>
        <dbReference type="ARBA" id="ARBA00004429"/>
    </source>
</evidence>
<comment type="subcellular location">
    <subcellularLocation>
        <location evidence="2">Cell inner membrane</location>
        <topology evidence="2">Multi-pass membrane protein</topology>
    </subcellularLocation>
</comment>
<dbReference type="OrthoDB" id="9810730at2"/>
<keyword evidence="11" id="KW-0067">ATP-binding</keyword>
<dbReference type="CDD" id="cd17546">
    <property type="entry name" value="REC_hyHK_CKI1_RcsC-like"/>
    <property type="match status" value="1"/>
</dbReference>
<dbReference type="PANTHER" id="PTHR43047:SF78">
    <property type="entry name" value="SENSORY_REGULATORY PROTEIN RPFC"/>
    <property type="match status" value="1"/>
</dbReference>
<keyword evidence="4" id="KW-1003">Cell membrane</keyword>
<dbReference type="Pfam" id="PF00072">
    <property type="entry name" value="Response_reg"/>
    <property type="match status" value="1"/>
</dbReference>
<sequence length="1138" mass="127682">MHKSVTMLVRQLLIPFLLVMLTVALVASLFFFEQKIQREAQVNVNGSLSELLENKKQHLSEYIQNNSDFLYFLLETPPIQGISRAQLNGNIDPLDGTSLALWEERLNTIFQSMMHTYTDIRQLRLIDSSTGDERVRVDRFGGVVKVQPKAKLQNKASKAYFLETLELNERSLYVSEIDLNKERGKIVHPIEPTLRFALPVYNDENVLFSILVLNLNADVLLTDLYSDIGPALQLLLLNQSGHFIYHSNTTMRFTKDLRSEMTWQALYAHAPWLSGDLLLTTLNKDVEQQFIVKEDFLRTSSSTQHGLIKIAAAIPVAHYAEILFEKRVSTYGLLFVLSVIFITVLVIIWFYLKSSQKLIATQSEFADIIDGAAGGIIGFNTKLQITSFNRAAQRFFPELKRNIGLGYHALEHYVSDNYFTDTLELVSQNHTVKPLEISLPQEDERAVALELTVSPIRGSDESSQGFALFVTDITAQNKAKEKIKHNNAYLEQQVAERTAELQNAKKRAEEASNIKSSFISSISHEMRTPLNGILGTLNLVSREAVSKQQQNYLDMMKTSAQTLTSLINDILDLSKIEAGKLELDCELFDPITLLEHVTSSIGVKAHEKRLDYQLDALEVEYLGLFGDSSRLKQVLYNLLSNAIKFTDKGGVYVVAKTVTDNEHIWLEVSVRDTGVGISKSNYDKLFQAFSQESANVTSQFGGTGLGLSICKQLCKLMGGDISFSSVKSRGSEFTLRLPYLVSRAKPLHIMPVLSGSRIYIESPSSEFFQLLEKLVERFSGELTTKMDAKYWLIDADSSHLDLHLQSEEAVQRCCIFYDALQGELPKNILSSIAKPIRYLDVLALINQEQTHIMFDLVDENEQPNQHSEQYSTLFGKIVMVVDDNQITLEVAKGMLSSQGIDVLTAKSGIDLLEKLNIAAEQSLDIMAILMDCNMPLMDGYEATEAVRAGKGTEHYKAIPIIAMTAGTMSGERERCFAIGMNDYITKPVNPDSLFATLINFSLVSEYNEFDNDSATLLAVPEEEKSFNIDDALDRMQGDRALYAMICELFIADAPSKFTDLYASIESTDHDRTKHIAHAIRGQAGDIGAKKLYSLAAELEECALVQQGATQYTPLYQKMEKELAYVNECIKDMQHVQAS</sequence>
<dbReference type="FunFam" id="1.10.287.130:FF:000004">
    <property type="entry name" value="Ethylene receptor 1"/>
    <property type="match status" value="1"/>
</dbReference>
<evidence type="ECO:0000256" key="7">
    <source>
        <dbReference type="ARBA" id="ARBA00022679"/>
    </source>
</evidence>
<dbReference type="Gene3D" id="3.30.450.20">
    <property type="entry name" value="PAS domain"/>
    <property type="match status" value="2"/>
</dbReference>
<dbReference type="CDD" id="cd00130">
    <property type="entry name" value="PAS"/>
    <property type="match status" value="1"/>
</dbReference>
<evidence type="ECO:0000256" key="14">
    <source>
        <dbReference type="ARBA" id="ARBA00023136"/>
    </source>
</evidence>
<feature type="modified residue" description="Phosphohistidine" evidence="15">
    <location>
        <position position="1077"/>
    </location>
</feature>
<evidence type="ECO:0000256" key="15">
    <source>
        <dbReference type="PROSITE-ProRule" id="PRU00110"/>
    </source>
</evidence>
<evidence type="ECO:0000313" key="23">
    <source>
        <dbReference type="EMBL" id="TMO65057.1"/>
    </source>
</evidence>
<gene>
    <name evidence="23" type="ORF">CWC19_17760</name>
</gene>
<dbReference type="Pfam" id="PF21623">
    <property type="entry name" value="HK_sensor_dom_bact"/>
    <property type="match status" value="1"/>
</dbReference>
<dbReference type="InterPro" id="IPR003661">
    <property type="entry name" value="HisK_dim/P_dom"/>
</dbReference>
<dbReference type="GO" id="GO:0005524">
    <property type="term" value="F:ATP binding"/>
    <property type="evidence" value="ECO:0007669"/>
    <property type="project" value="UniProtKB-KW"/>
</dbReference>
<dbReference type="AlphaFoldDB" id="A0A5S3V2X2"/>
<reference evidence="23 24" key="1">
    <citation type="submission" date="2018-01" db="EMBL/GenBank/DDBJ databases">
        <authorList>
            <person name="Paulsen S."/>
            <person name="Gram L.K."/>
        </authorList>
    </citation>
    <scope>NUCLEOTIDE SEQUENCE [LARGE SCALE GENOMIC DNA]</scope>
    <source>
        <strain evidence="23 24">S3790</strain>
    </source>
</reference>
<proteinExistence type="predicted"/>
<dbReference type="Pfam" id="PF00512">
    <property type="entry name" value="HisKA"/>
    <property type="match status" value="1"/>
</dbReference>
<dbReference type="PANTHER" id="PTHR43047">
    <property type="entry name" value="TWO-COMPONENT HISTIDINE PROTEIN KINASE"/>
    <property type="match status" value="1"/>
</dbReference>
<keyword evidence="12 18" id="KW-1133">Transmembrane helix</keyword>
<dbReference type="PROSITE" id="PS50113">
    <property type="entry name" value="PAC"/>
    <property type="match status" value="1"/>
</dbReference>
<feature type="transmembrane region" description="Helical" evidence="18">
    <location>
        <begin position="331"/>
        <end position="352"/>
    </location>
</feature>
<feature type="domain" description="PAC" evidence="21">
    <location>
        <begin position="433"/>
        <end position="485"/>
    </location>
</feature>
<keyword evidence="17" id="KW-0175">Coiled coil</keyword>
<dbReference type="SUPFAM" id="SSF55874">
    <property type="entry name" value="ATPase domain of HSP90 chaperone/DNA topoisomerase II/histidine kinase"/>
    <property type="match status" value="1"/>
</dbReference>
<keyword evidence="6 16" id="KW-0597">Phosphoprotein</keyword>
<dbReference type="Gene3D" id="1.10.287.130">
    <property type="match status" value="1"/>
</dbReference>
<dbReference type="EMBL" id="PNBX01000096">
    <property type="protein sequence ID" value="TMO65057.1"/>
    <property type="molecule type" value="Genomic_DNA"/>
</dbReference>
<keyword evidence="14 18" id="KW-0472">Membrane</keyword>
<dbReference type="InterPro" id="IPR008207">
    <property type="entry name" value="Sig_transdc_His_kin_Hpt_dom"/>
</dbReference>
<comment type="catalytic activity">
    <reaction evidence="1">
        <text>ATP + protein L-histidine = ADP + protein N-phospho-L-histidine.</text>
        <dbReference type="EC" id="2.7.13.3"/>
    </reaction>
</comment>
<evidence type="ECO:0000256" key="16">
    <source>
        <dbReference type="PROSITE-ProRule" id="PRU00169"/>
    </source>
</evidence>
<comment type="caution">
    <text evidence="23">The sequence shown here is derived from an EMBL/GenBank/DDBJ whole genome shotgun (WGS) entry which is preliminary data.</text>
</comment>
<dbReference type="InterPro" id="IPR011006">
    <property type="entry name" value="CheY-like_superfamily"/>
</dbReference>
<evidence type="ECO:0000256" key="13">
    <source>
        <dbReference type="ARBA" id="ARBA00023012"/>
    </source>
</evidence>
<evidence type="ECO:0000259" key="20">
    <source>
        <dbReference type="PROSITE" id="PS50110"/>
    </source>
</evidence>
<keyword evidence="5" id="KW-0997">Cell inner membrane</keyword>
<dbReference type="InterPro" id="IPR000700">
    <property type="entry name" value="PAS-assoc_C"/>
</dbReference>
<evidence type="ECO:0000256" key="17">
    <source>
        <dbReference type="SAM" id="Coils"/>
    </source>
</evidence>
<evidence type="ECO:0000259" key="21">
    <source>
        <dbReference type="PROSITE" id="PS50113"/>
    </source>
</evidence>
<dbReference type="PROSITE" id="PS50110">
    <property type="entry name" value="RESPONSE_REGULATORY"/>
    <property type="match status" value="1"/>
</dbReference>
<dbReference type="Gene3D" id="1.20.120.160">
    <property type="entry name" value="HPT domain"/>
    <property type="match status" value="1"/>
</dbReference>
<dbReference type="SUPFAM" id="SSF47226">
    <property type="entry name" value="Histidine-containing phosphotransfer domain, HPT domain"/>
    <property type="match status" value="1"/>
</dbReference>
<keyword evidence="13" id="KW-0902">Two-component regulatory system</keyword>
<dbReference type="InterPro" id="IPR035965">
    <property type="entry name" value="PAS-like_dom_sf"/>
</dbReference>
<keyword evidence="7" id="KW-0808">Transferase</keyword>
<feature type="domain" description="HPt" evidence="22">
    <location>
        <begin position="1038"/>
        <end position="1132"/>
    </location>
</feature>
<dbReference type="PROSITE" id="PS50109">
    <property type="entry name" value="HIS_KIN"/>
    <property type="match status" value="1"/>
</dbReference>
<dbReference type="InterPro" id="IPR003594">
    <property type="entry name" value="HATPase_dom"/>
</dbReference>
<dbReference type="RefSeq" id="WP_138593098.1">
    <property type="nucleotide sequence ID" value="NZ_PNBX01000096.1"/>
</dbReference>
<dbReference type="FunFam" id="3.30.565.10:FF:000010">
    <property type="entry name" value="Sensor histidine kinase RcsC"/>
    <property type="match status" value="1"/>
</dbReference>
<evidence type="ECO:0000256" key="9">
    <source>
        <dbReference type="ARBA" id="ARBA00022741"/>
    </source>
</evidence>
<evidence type="ECO:0000256" key="8">
    <source>
        <dbReference type="ARBA" id="ARBA00022692"/>
    </source>
</evidence>
<evidence type="ECO:0000256" key="10">
    <source>
        <dbReference type="ARBA" id="ARBA00022777"/>
    </source>
</evidence>
<evidence type="ECO:0000256" key="11">
    <source>
        <dbReference type="ARBA" id="ARBA00022840"/>
    </source>
</evidence>
<feature type="domain" description="Response regulatory" evidence="20">
    <location>
        <begin position="877"/>
        <end position="1001"/>
    </location>
</feature>
<evidence type="ECO:0000256" key="1">
    <source>
        <dbReference type="ARBA" id="ARBA00000085"/>
    </source>
</evidence>
<dbReference type="SUPFAM" id="SSF103190">
    <property type="entry name" value="Sensory domain-like"/>
    <property type="match status" value="1"/>
</dbReference>
<dbReference type="InterPro" id="IPR048760">
    <property type="entry name" value="VP0354-like_sensor_dom"/>
</dbReference>
<feature type="domain" description="Histidine kinase" evidence="19">
    <location>
        <begin position="521"/>
        <end position="741"/>
    </location>
</feature>
<dbReference type="GO" id="GO:0000155">
    <property type="term" value="F:phosphorelay sensor kinase activity"/>
    <property type="evidence" value="ECO:0007669"/>
    <property type="project" value="InterPro"/>
</dbReference>
<organism evidence="23 24">
    <name type="scientific">Pseudoalteromonas aurantia</name>
    <dbReference type="NCBI Taxonomy" id="43654"/>
    <lineage>
        <taxon>Bacteria</taxon>
        <taxon>Pseudomonadati</taxon>
        <taxon>Pseudomonadota</taxon>
        <taxon>Gammaproteobacteria</taxon>
        <taxon>Alteromonadales</taxon>
        <taxon>Pseudoalteromonadaceae</taxon>
        <taxon>Pseudoalteromonas</taxon>
    </lineage>
</organism>
<dbReference type="EC" id="2.7.13.3" evidence="3"/>
<dbReference type="InterPro" id="IPR036890">
    <property type="entry name" value="HATPase_C_sf"/>
</dbReference>
<dbReference type="GO" id="GO:0005886">
    <property type="term" value="C:plasma membrane"/>
    <property type="evidence" value="ECO:0007669"/>
    <property type="project" value="UniProtKB-SubCell"/>
</dbReference>
<dbReference type="Gene3D" id="3.30.565.10">
    <property type="entry name" value="Histidine kinase-like ATPase, C-terminal domain"/>
    <property type="match status" value="1"/>
</dbReference>
<dbReference type="CDD" id="cd16922">
    <property type="entry name" value="HATPase_EvgS-ArcB-TorS-like"/>
    <property type="match status" value="1"/>
</dbReference>
<dbReference type="InterPro" id="IPR036097">
    <property type="entry name" value="HisK_dim/P_sf"/>
</dbReference>
<name>A0A5S3V2X2_9GAMM</name>
<dbReference type="CDD" id="cd00082">
    <property type="entry name" value="HisKA"/>
    <property type="match status" value="1"/>
</dbReference>
<evidence type="ECO:0000256" key="5">
    <source>
        <dbReference type="ARBA" id="ARBA00022519"/>
    </source>
</evidence>
<evidence type="ECO:0000256" key="18">
    <source>
        <dbReference type="SAM" id="Phobius"/>
    </source>
</evidence>
<evidence type="ECO:0000256" key="6">
    <source>
        <dbReference type="ARBA" id="ARBA00022553"/>
    </source>
</evidence>